<evidence type="ECO:0000313" key="4">
    <source>
        <dbReference type="Proteomes" id="UP000056322"/>
    </source>
</evidence>
<feature type="compositionally biased region" description="Polar residues" evidence="1">
    <location>
        <begin position="125"/>
        <end position="134"/>
    </location>
</feature>
<dbReference type="STRING" id="1581680.BN1209_1338"/>
<organism evidence="3 4">
    <name type="scientific">Candidatus Methylopumilus turicensis</name>
    <dbReference type="NCBI Taxonomy" id="1581680"/>
    <lineage>
        <taxon>Bacteria</taxon>
        <taxon>Pseudomonadati</taxon>
        <taxon>Pseudomonadota</taxon>
        <taxon>Betaproteobacteria</taxon>
        <taxon>Nitrosomonadales</taxon>
        <taxon>Methylophilaceae</taxon>
        <taxon>Candidatus Methylopumilus</taxon>
    </lineage>
</organism>
<dbReference type="KEGG" id="mbac:BN1209_1338"/>
<name>A0A0B7IVM9_9PROT</name>
<dbReference type="HOGENOM" id="CLU_077126_0_0_4"/>
<feature type="region of interest" description="Disordered" evidence="1">
    <location>
        <begin position="163"/>
        <end position="184"/>
    </location>
</feature>
<protein>
    <submittedName>
        <fullName evidence="3">Uncharacterized protein</fullName>
    </submittedName>
</protein>
<dbReference type="OrthoDB" id="8559866at2"/>
<reference evidence="4" key="1">
    <citation type="submission" date="2014-12" db="EMBL/GenBank/DDBJ databases">
        <authorList>
            <person name="Salcher M.M."/>
        </authorList>
    </citation>
    <scope>NUCLEOTIDE SEQUENCE [LARGE SCALE GENOMIC DNA]</scope>
    <source>
        <strain evidence="4">MMS-10A-171</strain>
    </source>
</reference>
<keyword evidence="4" id="KW-1185">Reference proteome</keyword>
<gene>
    <name evidence="3" type="ORF">BN1209_1338</name>
</gene>
<feature type="compositionally biased region" description="Basic and acidic residues" evidence="1">
    <location>
        <begin position="174"/>
        <end position="184"/>
    </location>
</feature>
<dbReference type="AlphaFoldDB" id="A0A0B7IVM9"/>
<dbReference type="Proteomes" id="UP000056322">
    <property type="component" value="Chromosome 1"/>
</dbReference>
<dbReference type="RefSeq" id="WP_052661121.1">
    <property type="nucleotide sequence ID" value="NZ_LN794158.1"/>
</dbReference>
<sequence length="299" mass="34059">MKLPWTTRAQKIAELNANQHLASRTFYLPPIGDAHLNIRISRNTSFAIIISLLIHAVILFFVLPNLIKPNSVFPPPQALTITLNKPQPQKMAEPAPAIPEPPKPAPKQKKVVKKEAPTPPVMATQKPQSNSQLQVPIKQQETYKQTLADQPVDMMALVNANRQRRQAEEQAATAKERGTPNEDQRDAIIKRNLAQDGTNGIFQIREVGLHTAQFSFKGWKNNYNNARLEIFDVQAKPHETIELAIVRRMILIIRKDYSGDFEWESQRQGRTITKSARLEDTAELEQFLLREMFPNHGFR</sequence>
<evidence type="ECO:0000256" key="1">
    <source>
        <dbReference type="SAM" id="MobiDB-lite"/>
    </source>
</evidence>
<feature type="region of interest" description="Disordered" evidence="1">
    <location>
        <begin position="85"/>
        <end position="134"/>
    </location>
</feature>
<dbReference type="EMBL" id="LN794158">
    <property type="protein sequence ID" value="CEN56376.1"/>
    <property type="molecule type" value="Genomic_DNA"/>
</dbReference>
<keyword evidence="2" id="KW-0472">Membrane</keyword>
<feature type="compositionally biased region" description="Pro residues" evidence="1">
    <location>
        <begin position="96"/>
        <end position="105"/>
    </location>
</feature>
<keyword evidence="2" id="KW-0812">Transmembrane</keyword>
<accession>A0A0B7IVM9</accession>
<evidence type="ECO:0000313" key="3">
    <source>
        <dbReference type="EMBL" id="CEN56376.1"/>
    </source>
</evidence>
<feature type="transmembrane region" description="Helical" evidence="2">
    <location>
        <begin position="46"/>
        <end position="67"/>
    </location>
</feature>
<keyword evidence="2" id="KW-1133">Transmembrane helix</keyword>
<evidence type="ECO:0000256" key="2">
    <source>
        <dbReference type="SAM" id="Phobius"/>
    </source>
</evidence>
<proteinExistence type="predicted"/>